<dbReference type="Proteomes" id="UP000424527">
    <property type="component" value="Unassembled WGS sequence"/>
</dbReference>
<dbReference type="SUPFAM" id="SSF50156">
    <property type="entry name" value="PDZ domain-like"/>
    <property type="match status" value="1"/>
</dbReference>
<feature type="domain" description="PDZ" evidence="2">
    <location>
        <begin position="21"/>
        <end position="104"/>
    </location>
</feature>
<accession>A0A6G0ITT4</accession>
<dbReference type="SMART" id="SM00228">
    <property type="entry name" value="PDZ"/>
    <property type="match status" value="1"/>
</dbReference>
<organism evidence="3 4">
    <name type="scientific">Larimichthys crocea</name>
    <name type="common">Large yellow croaker</name>
    <name type="synonym">Pseudosciaena crocea</name>
    <dbReference type="NCBI Taxonomy" id="215358"/>
    <lineage>
        <taxon>Eukaryota</taxon>
        <taxon>Metazoa</taxon>
        <taxon>Chordata</taxon>
        <taxon>Craniata</taxon>
        <taxon>Vertebrata</taxon>
        <taxon>Euteleostomi</taxon>
        <taxon>Actinopterygii</taxon>
        <taxon>Neopterygii</taxon>
        <taxon>Teleostei</taxon>
        <taxon>Neoteleostei</taxon>
        <taxon>Acanthomorphata</taxon>
        <taxon>Eupercaria</taxon>
        <taxon>Sciaenidae</taxon>
        <taxon>Larimichthys</taxon>
    </lineage>
</organism>
<feature type="region of interest" description="Disordered" evidence="1">
    <location>
        <begin position="105"/>
        <end position="184"/>
    </location>
</feature>
<feature type="compositionally biased region" description="Polar residues" evidence="1">
    <location>
        <begin position="167"/>
        <end position="179"/>
    </location>
</feature>
<dbReference type="CDD" id="cd06672">
    <property type="entry name" value="PDZ8_MUPP1-PDZ7_PATJ-PDZ2_INAD-like"/>
    <property type="match status" value="1"/>
</dbReference>
<dbReference type="InterPro" id="IPR001478">
    <property type="entry name" value="PDZ"/>
</dbReference>
<evidence type="ECO:0000259" key="2">
    <source>
        <dbReference type="PROSITE" id="PS50106"/>
    </source>
</evidence>
<dbReference type="PANTHER" id="PTHR19964">
    <property type="entry name" value="MULTIPLE PDZ DOMAIN PROTEIN"/>
    <property type="match status" value="1"/>
</dbReference>
<feature type="compositionally biased region" description="Acidic residues" evidence="1">
    <location>
        <begin position="107"/>
        <end position="164"/>
    </location>
</feature>
<keyword evidence="4" id="KW-1185">Reference proteome</keyword>
<evidence type="ECO:0000313" key="3">
    <source>
        <dbReference type="EMBL" id="KAE8294693.1"/>
    </source>
</evidence>
<dbReference type="PROSITE" id="PS50106">
    <property type="entry name" value="PDZ"/>
    <property type="match status" value="1"/>
</dbReference>
<dbReference type="InterPro" id="IPR036034">
    <property type="entry name" value="PDZ_sf"/>
</dbReference>
<dbReference type="PANTHER" id="PTHR19964:SF89">
    <property type="entry name" value="INACTIVATION-NO-AFTER-POTENTIAL D PROTEIN-LIKE PROTEIN"/>
    <property type="match status" value="1"/>
</dbReference>
<dbReference type="InterPro" id="IPR051342">
    <property type="entry name" value="PDZ_scaffold"/>
</dbReference>
<evidence type="ECO:0000313" key="4">
    <source>
        <dbReference type="Proteomes" id="UP000424527"/>
    </source>
</evidence>
<proteinExistence type="predicted"/>
<reference evidence="3 4" key="1">
    <citation type="submission" date="2019-07" db="EMBL/GenBank/DDBJ databases">
        <title>Chromosome genome assembly for large yellow croaker.</title>
        <authorList>
            <person name="Xiao S."/>
        </authorList>
    </citation>
    <scope>NUCLEOTIDE SEQUENCE [LARGE SCALE GENOMIC DNA]</scope>
    <source>
        <strain evidence="3">JMULYC20181020</strain>
        <tissue evidence="3">Muscle</tissue>
    </source>
</reference>
<sequence length="233" mass="25498">MVALDERWCERYGDLRGELLCVELEKDRQSLGLSLAGNRDRSRLSIFVVGLHPGGPAARDGRIQVGDEMLEINNQILYGRSHQNASAIIKSAASKVKLILLRGDGYEPSEDEPSEDEPSEDEISEDEPSEDGPSEDEPSEDEPSEDEPSEDEPSEDEPSEDEPSDSGVVSCSALQTDPSSGGYRVRNEASRDAHASTLDINHHVTLQSRSLLSTSCSSSPERHTFLFADQLIS</sequence>
<gene>
    <name evidence="3" type="ORF">D5F01_LYC07656</name>
</gene>
<protein>
    <submittedName>
        <fullName evidence="3">InaD-like protein</fullName>
    </submittedName>
</protein>
<dbReference type="Gene3D" id="2.30.42.10">
    <property type="match status" value="1"/>
</dbReference>
<name>A0A6G0ITT4_LARCR</name>
<comment type="caution">
    <text evidence="3">The sequence shown here is derived from an EMBL/GenBank/DDBJ whole genome shotgun (WGS) entry which is preliminary data.</text>
</comment>
<dbReference type="AlphaFoldDB" id="A0A6G0ITT4"/>
<evidence type="ECO:0000256" key="1">
    <source>
        <dbReference type="SAM" id="MobiDB-lite"/>
    </source>
</evidence>
<dbReference type="EMBL" id="REGW02000007">
    <property type="protein sequence ID" value="KAE8294693.1"/>
    <property type="molecule type" value="Genomic_DNA"/>
</dbReference>
<dbReference type="Pfam" id="PF00595">
    <property type="entry name" value="PDZ"/>
    <property type="match status" value="1"/>
</dbReference>